<dbReference type="AlphaFoldDB" id="D2MNX4"/>
<sequence>MKQIILSTVSLAQSWLVEDLLDVLNQEKRVFVLTCIREEFQMIGESVEVLSQKEIARSLLRYGVLKTQITFCRLVEHNVSKIKRALENCDVFIFVGNDAHLAHHRLVDFHLISAVKHYEKTKILIGSMIYLFLEDSQLCPIESDLKSLTNFDVFLHYIESLESLRSILNVLEDKDRLVIALGENAGFIDEEGELFPLGDAYLFQPTQIDELYEAYHTYQES</sequence>
<keyword evidence="2" id="KW-1185">Reference proteome</keyword>
<dbReference type="STRING" id="679192.HMPREF9013_0667"/>
<accession>D2MNX4</accession>
<organism evidence="1 2">
    <name type="scientific">Bulleidia extructa W1219</name>
    <dbReference type="NCBI Taxonomy" id="679192"/>
    <lineage>
        <taxon>Bacteria</taxon>
        <taxon>Bacillati</taxon>
        <taxon>Bacillota</taxon>
        <taxon>Erysipelotrichia</taxon>
        <taxon>Erysipelotrichales</taxon>
        <taxon>Erysipelotrichaceae</taxon>
        <taxon>Bulleidia</taxon>
    </lineage>
</organism>
<evidence type="ECO:0000313" key="1">
    <source>
        <dbReference type="EMBL" id="EFC05743.1"/>
    </source>
</evidence>
<dbReference type="RefSeq" id="WP_006627075.1">
    <property type="nucleotide sequence ID" value="NZ_ADFR01000007.1"/>
</dbReference>
<protein>
    <submittedName>
        <fullName evidence="1">Uncharacterized protein</fullName>
    </submittedName>
</protein>
<reference evidence="2" key="1">
    <citation type="submission" date="2009-12" db="EMBL/GenBank/DDBJ databases">
        <title>Sequence of Clostridiales genomosp. BVAB3 str. UPII9-5.</title>
        <authorList>
            <person name="Madupu R."/>
            <person name="Durkin A.S."/>
            <person name="Torralba M."/>
            <person name="Methe B."/>
            <person name="Sutton G.G."/>
            <person name="Strausberg R.L."/>
            <person name="Nelson K.E."/>
        </authorList>
    </citation>
    <scope>NUCLEOTIDE SEQUENCE [LARGE SCALE GENOMIC DNA]</scope>
    <source>
        <strain evidence="2">W1219</strain>
    </source>
</reference>
<gene>
    <name evidence="1" type="ORF">HMPREF9013_0667</name>
</gene>
<dbReference type="Proteomes" id="UP000005017">
    <property type="component" value="Unassembled WGS sequence"/>
</dbReference>
<comment type="caution">
    <text evidence="1">The sequence shown here is derived from an EMBL/GenBank/DDBJ whole genome shotgun (WGS) entry which is preliminary data.</text>
</comment>
<evidence type="ECO:0000313" key="2">
    <source>
        <dbReference type="Proteomes" id="UP000005017"/>
    </source>
</evidence>
<dbReference type="EMBL" id="ADFR01000007">
    <property type="protein sequence ID" value="EFC05743.1"/>
    <property type="molecule type" value="Genomic_DNA"/>
</dbReference>
<name>D2MNX4_9FIRM</name>
<proteinExistence type="predicted"/>